<dbReference type="RefSeq" id="WP_087458831.1">
    <property type="nucleotide sequence ID" value="NZ_CP021434.1"/>
</dbReference>
<keyword evidence="4" id="KW-1185">Reference proteome</keyword>
<dbReference type="InterPro" id="IPR036979">
    <property type="entry name" value="CM_dom_sf"/>
</dbReference>
<dbReference type="OrthoDB" id="3233357at2"/>
<proteinExistence type="predicted"/>
<evidence type="ECO:0000259" key="2">
    <source>
        <dbReference type="PROSITE" id="PS51168"/>
    </source>
</evidence>
<reference evidence="4" key="1">
    <citation type="submission" date="2017-05" db="EMBL/GenBank/DDBJ databases">
        <authorList>
            <person name="Sung H."/>
        </authorList>
    </citation>
    <scope>NUCLEOTIDE SEQUENCE [LARGE SCALE GENOMIC DNA]</scope>
    <source>
        <strain evidence="4">AR23208</strain>
    </source>
</reference>
<dbReference type="PANTHER" id="PTHR38041:SF1">
    <property type="entry name" value="CHORISMATE MUTASE"/>
    <property type="match status" value="1"/>
</dbReference>
<dbReference type="Proteomes" id="UP000195437">
    <property type="component" value="Chromosome"/>
</dbReference>
<dbReference type="SMART" id="SM00830">
    <property type="entry name" value="CM_2"/>
    <property type="match status" value="1"/>
</dbReference>
<dbReference type="EMBL" id="CP021434">
    <property type="protein sequence ID" value="ARU63495.1"/>
    <property type="molecule type" value="Genomic_DNA"/>
</dbReference>
<keyword evidence="1" id="KW-0413">Isomerase</keyword>
<dbReference type="GO" id="GO:0004106">
    <property type="term" value="F:chorismate mutase activity"/>
    <property type="evidence" value="ECO:0007669"/>
    <property type="project" value="InterPro"/>
</dbReference>
<dbReference type="Gene3D" id="1.20.59.10">
    <property type="entry name" value="Chorismate mutase"/>
    <property type="match status" value="1"/>
</dbReference>
<evidence type="ECO:0000256" key="1">
    <source>
        <dbReference type="ARBA" id="ARBA00023235"/>
    </source>
</evidence>
<organism evidence="3 4">
    <name type="scientific">Tumebacillus avium</name>
    <dbReference type="NCBI Taxonomy" id="1903704"/>
    <lineage>
        <taxon>Bacteria</taxon>
        <taxon>Bacillati</taxon>
        <taxon>Bacillota</taxon>
        <taxon>Bacilli</taxon>
        <taxon>Bacillales</taxon>
        <taxon>Alicyclobacillaceae</taxon>
        <taxon>Tumebacillus</taxon>
    </lineage>
</organism>
<evidence type="ECO:0000313" key="3">
    <source>
        <dbReference type="EMBL" id="ARU63495.1"/>
    </source>
</evidence>
<dbReference type="GO" id="GO:0009697">
    <property type="term" value="P:salicylic acid biosynthetic process"/>
    <property type="evidence" value="ECO:0007669"/>
    <property type="project" value="TreeGrafter"/>
</dbReference>
<dbReference type="GO" id="GO:0046417">
    <property type="term" value="P:chorismate metabolic process"/>
    <property type="evidence" value="ECO:0007669"/>
    <property type="project" value="InterPro"/>
</dbReference>
<dbReference type="PANTHER" id="PTHR38041">
    <property type="entry name" value="CHORISMATE MUTASE"/>
    <property type="match status" value="1"/>
</dbReference>
<sequence>MLECVSIEEVRDCIDRIDDQLVRLLAERSDYVQMAMTFKHDASEANVPSRNEEILERVRNLSVEYGMDAGIIDAVYRTMIEKFVSLQQQLLSKNEGQD</sequence>
<dbReference type="PROSITE" id="PS51168">
    <property type="entry name" value="CHORISMATE_MUT_2"/>
    <property type="match status" value="1"/>
</dbReference>
<name>A0A1Y0IVI2_9BACL</name>
<dbReference type="InterPro" id="IPR002701">
    <property type="entry name" value="CM_II_prokaryot"/>
</dbReference>
<accession>A0A1Y0IVI2</accession>
<dbReference type="Pfam" id="PF01817">
    <property type="entry name" value="CM_2"/>
    <property type="match status" value="1"/>
</dbReference>
<dbReference type="KEGG" id="tum:CBW65_22690"/>
<dbReference type="InterPro" id="IPR036263">
    <property type="entry name" value="Chorismate_II_sf"/>
</dbReference>
<dbReference type="SUPFAM" id="SSF48600">
    <property type="entry name" value="Chorismate mutase II"/>
    <property type="match status" value="1"/>
</dbReference>
<dbReference type="InterPro" id="IPR051331">
    <property type="entry name" value="Chorismate_mutase-related"/>
</dbReference>
<feature type="domain" description="Chorismate mutase" evidence="2">
    <location>
        <begin position="1"/>
        <end position="91"/>
    </location>
</feature>
<dbReference type="AlphaFoldDB" id="A0A1Y0IVI2"/>
<protein>
    <recommendedName>
        <fullName evidence="2">Chorismate mutase domain-containing protein</fullName>
    </recommendedName>
</protein>
<gene>
    <name evidence="3" type="ORF">CBW65_22690</name>
</gene>
<evidence type="ECO:0000313" key="4">
    <source>
        <dbReference type="Proteomes" id="UP000195437"/>
    </source>
</evidence>